<proteinExistence type="predicted"/>
<accession>A0ABT4H5H9</accession>
<reference evidence="2 3" key="1">
    <citation type="submission" date="2022-05" db="EMBL/GenBank/DDBJ databases">
        <title>Genome Sequencing of Bee-Associated Microbes.</title>
        <authorList>
            <person name="Dunlap C."/>
        </authorList>
    </citation>
    <scope>NUCLEOTIDE SEQUENCE [LARGE SCALE GENOMIC DNA]</scope>
    <source>
        <strain evidence="2 3">NRRL B-04010</strain>
    </source>
</reference>
<dbReference type="InterPro" id="IPR001387">
    <property type="entry name" value="Cro/C1-type_HTH"/>
</dbReference>
<protein>
    <submittedName>
        <fullName evidence="2">Helix-turn-helix domain-containing protein</fullName>
    </submittedName>
</protein>
<dbReference type="CDD" id="cd00093">
    <property type="entry name" value="HTH_XRE"/>
    <property type="match status" value="1"/>
</dbReference>
<dbReference type="SUPFAM" id="SSF47413">
    <property type="entry name" value="lambda repressor-like DNA-binding domains"/>
    <property type="match status" value="1"/>
</dbReference>
<organism evidence="2 3">
    <name type="scientific">Paenibacillus alvei</name>
    <name type="common">Bacillus alvei</name>
    <dbReference type="NCBI Taxonomy" id="44250"/>
    <lineage>
        <taxon>Bacteria</taxon>
        <taxon>Bacillati</taxon>
        <taxon>Bacillota</taxon>
        <taxon>Bacilli</taxon>
        <taxon>Bacillales</taxon>
        <taxon>Paenibacillaceae</taxon>
        <taxon>Paenibacillus</taxon>
    </lineage>
</organism>
<name>A0ABT4H5H9_PAEAL</name>
<dbReference type="InterPro" id="IPR010982">
    <property type="entry name" value="Lambda_DNA-bd_dom_sf"/>
</dbReference>
<dbReference type="Gene3D" id="1.10.260.40">
    <property type="entry name" value="lambda repressor-like DNA-binding domains"/>
    <property type="match status" value="1"/>
</dbReference>
<evidence type="ECO:0000259" key="1">
    <source>
        <dbReference type="PROSITE" id="PS50943"/>
    </source>
</evidence>
<dbReference type="PROSITE" id="PS50943">
    <property type="entry name" value="HTH_CROC1"/>
    <property type="match status" value="1"/>
</dbReference>
<keyword evidence="3" id="KW-1185">Reference proteome</keyword>
<dbReference type="Proteomes" id="UP001527181">
    <property type="component" value="Unassembled WGS sequence"/>
</dbReference>
<dbReference type="EMBL" id="JAMDNP010000081">
    <property type="protein sequence ID" value="MCY9764242.1"/>
    <property type="molecule type" value="Genomic_DNA"/>
</dbReference>
<comment type="caution">
    <text evidence="2">The sequence shown here is derived from an EMBL/GenBank/DDBJ whole genome shotgun (WGS) entry which is preliminary data.</text>
</comment>
<evidence type="ECO:0000313" key="3">
    <source>
        <dbReference type="Proteomes" id="UP001527181"/>
    </source>
</evidence>
<feature type="domain" description="HTH cro/C1-type" evidence="1">
    <location>
        <begin position="1"/>
        <end position="35"/>
    </location>
</feature>
<gene>
    <name evidence="2" type="ORF">M5X12_27420</name>
</gene>
<sequence length="42" mass="4704">MSKESVKSLEYGRMNPSAKTMLIICKVLDSTPEELFPDISNT</sequence>
<evidence type="ECO:0000313" key="2">
    <source>
        <dbReference type="EMBL" id="MCY9764242.1"/>
    </source>
</evidence>